<accession>A0A8T2RU63</accession>
<evidence type="ECO:0000313" key="2">
    <source>
        <dbReference type="Proteomes" id="UP000825935"/>
    </source>
</evidence>
<sequence>MCNGETQIGDDTTTVGTQALGLQELASAARKRKLEMLKGTEAKTLGKRDAPKGLPELLPLGKKFKDRRFSSTMFHVKSVKHHISKAERLVLPKKSPAQASGNTKAALVLYMQFPKDHPLPSESELKEVFSRFGTIETSGIKINKIASTAQVLFRDKAHAEKAWLYARKNRIFGPANVSYRLRHFSSSSNDDLKHFAVAFDKKSCPNILASSSTVQNLGASSMKEICMNRSEEESSLILSHSTEESLPKRLYPNDEFLRESEPVCKGATTLRCMPLPTGPTAMNFLNMESSTGIGDKEHISSNTFEPLEISPDEPKTESLVPAVPMCMGLSPGETDLWSSFRIPYESQHETILNPGLQSSFSTCSTNPSSEQNVNVHSGDIKDEMLKLLRQVSLIVNSTSLAPKNF</sequence>
<dbReference type="InterPro" id="IPR052657">
    <property type="entry name" value="PDP_family_Arabidopsis"/>
</dbReference>
<name>A0A8T2RU63_CERRI</name>
<dbReference type="OrthoDB" id="1751607at2759"/>
<dbReference type="Proteomes" id="UP000825935">
    <property type="component" value="Chromosome 24"/>
</dbReference>
<dbReference type="SUPFAM" id="SSF54928">
    <property type="entry name" value="RNA-binding domain, RBD"/>
    <property type="match status" value="1"/>
</dbReference>
<reference evidence="1" key="1">
    <citation type="submission" date="2021-08" db="EMBL/GenBank/DDBJ databases">
        <title>WGS assembly of Ceratopteris richardii.</title>
        <authorList>
            <person name="Marchant D.B."/>
            <person name="Chen G."/>
            <person name="Jenkins J."/>
            <person name="Shu S."/>
            <person name="Leebens-Mack J."/>
            <person name="Grimwood J."/>
            <person name="Schmutz J."/>
            <person name="Soltis P."/>
            <person name="Soltis D."/>
            <person name="Chen Z.-H."/>
        </authorList>
    </citation>
    <scope>NUCLEOTIDE SEQUENCE</scope>
    <source>
        <strain evidence="1">Whitten #5841</strain>
        <tissue evidence="1">Leaf</tissue>
    </source>
</reference>
<protein>
    <recommendedName>
        <fullName evidence="3">RRM domain-containing protein</fullName>
    </recommendedName>
</protein>
<keyword evidence="2" id="KW-1185">Reference proteome</keyword>
<dbReference type="PANTHER" id="PTHR10688">
    <property type="entry name" value="PWWP DOMAIN-CONTAINING PROTEIN"/>
    <property type="match status" value="1"/>
</dbReference>
<dbReference type="AlphaFoldDB" id="A0A8T2RU63"/>
<dbReference type="InterPro" id="IPR035979">
    <property type="entry name" value="RBD_domain_sf"/>
</dbReference>
<dbReference type="GO" id="GO:0003676">
    <property type="term" value="F:nucleic acid binding"/>
    <property type="evidence" value="ECO:0007669"/>
    <property type="project" value="InterPro"/>
</dbReference>
<evidence type="ECO:0008006" key="3">
    <source>
        <dbReference type="Google" id="ProtNLM"/>
    </source>
</evidence>
<dbReference type="EMBL" id="CM035429">
    <property type="protein sequence ID" value="KAH7299996.1"/>
    <property type="molecule type" value="Genomic_DNA"/>
</dbReference>
<organism evidence="1 2">
    <name type="scientific">Ceratopteris richardii</name>
    <name type="common">Triangle waterfern</name>
    <dbReference type="NCBI Taxonomy" id="49495"/>
    <lineage>
        <taxon>Eukaryota</taxon>
        <taxon>Viridiplantae</taxon>
        <taxon>Streptophyta</taxon>
        <taxon>Embryophyta</taxon>
        <taxon>Tracheophyta</taxon>
        <taxon>Polypodiopsida</taxon>
        <taxon>Polypodiidae</taxon>
        <taxon>Polypodiales</taxon>
        <taxon>Pteridineae</taxon>
        <taxon>Pteridaceae</taxon>
        <taxon>Parkerioideae</taxon>
        <taxon>Ceratopteris</taxon>
    </lineage>
</organism>
<comment type="caution">
    <text evidence="1">The sequence shown here is derived from an EMBL/GenBank/DDBJ whole genome shotgun (WGS) entry which is preliminary data.</text>
</comment>
<proteinExistence type="predicted"/>
<evidence type="ECO:0000313" key="1">
    <source>
        <dbReference type="EMBL" id="KAH7299996.1"/>
    </source>
</evidence>
<dbReference type="PANTHER" id="PTHR10688:SF5">
    <property type="entry name" value="PWWP DOMAIN-CONTAINING PROTEIN 1-RELATED"/>
    <property type="match status" value="1"/>
</dbReference>
<gene>
    <name evidence="1" type="ORF">KP509_24G040100</name>
</gene>